<dbReference type="EMBL" id="JAHXZJ010002609">
    <property type="protein sequence ID" value="KAH0539493.1"/>
    <property type="molecule type" value="Genomic_DNA"/>
</dbReference>
<dbReference type="Proteomes" id="UP000826195">
    <property type="component" value="Unassembled WGS sequence"/>
</dbReference>
<reference evidence="2 3" key="1">
    <citation type="journal article" date="2021" name="J. Hered.">
        <title>A chromosome-level genome assembly of the parasitoid wasp, Cotesia glomerata (Hymenoptera: Braconidae).</title>
        <authorList>
            <person name="Pinto B.J."/>
            <person name="Weis J.J."/>
            <person name="Gamble T."/>
            <person name="Ode P.J."/>
            <person name="Paul R."/>
            <person name="Zaspel J.M."/>
        </authorList>
    </citation>
    <scope>NUCLEOTIDE SEQUENCE [LARGE SCALE GENOMIC DNA]</scope>
    <source>
        <strain evidence="2">CgM1</strain>
    </source>
</reference>
<organism evidence="2 3">
    <name type="scientific">Cotesia glomerata</name>
    <name type="common">Lepidopteran parasitic wasp</name>
    <name type="synonym">Apanteles glomeratus</name>
    <dbReference type="NCBI Taxonomy" id="32391"/>
    <lineage>
        <taxon>Eukaryota</taxon>
        <taxon>Metazoa</taxon>
        <taxon>Ecdysozoa</taxon>
        <taxon>Arthropoda</taxon>
        <taxon>Hexapoda</taxon>
        <taxon>Insecta</taxon>
        <taxon>Pterygota</taxon>
        <taxon>Neoptera</taxon>
        <taxon>Endopterygota</taxon>
        <taxon>Hymenoptera</taxon>
        <taxon>Apocrita</taxon>
        <taxon>Ichneumonoidea</taxon>
        <taxon>Braconidae</taxon>
        <taxon>Microgastrinae</taxon>
        <taxon>Cotesia</taxon>
    </lineage>
</organism>
<accession>A0AAV7I132</accession>
<proteinExistence type="predicted"/>
<protein>
    <submittedName>
        <fullName evidence="2">Uncharacterized protein</fullName>
    </submittedName>
</protein>
<keyword evidence="3" id="KW-1185">Reference proteome</keyword>
<sequence length="169" mass="19242">MSPLQREQSKSTQCLTEWESIPSPHPPEQNLRLCGSQCTRVALYTGLTGYLSLYSVNRKPCALNPTPQPTGSFHLPPPPPRSLQQCTYAKWVAQAGEHPLTTAPLKYHHHHHQSTRTRDHPCIYQPIRLNASYYPVHRTLNIEHREQARQGLGSVGFEDHQPHTQPHSH</sequence>
<feature type="region of interest" description="Disordered" evidence="1">
    <location>
        <begin position="1"/>
        <end position="23"/>
    </location>
</feature>
<gene>
    <name evidence="2" type="ORF">KQX54_005164</name>
</gene>
<dbReference type="AlphaFoldDB" id="A0AAV7I132"/>
<evidence type="ECO:0000256" key="1">
    <source>
        <dbReference type="SAM" id="MobiDB-lite"/>
    </source>
</evidence>
<comment type="caution">
    <text evidence="2">The sequence shown here is derived from an EMBL/GenBank/DDBJ whole genome shotgun (WGS) entry which is preliminary data.</text>
</comment>
<name>A0AAV7I132_COTGL</name>
<evidence type="ECO:0000313" key="3">
    <source>
        <dbReference type="Proteomes" id="UP000826195"/>
    </source>
</evidence>
<evidence type="ECO:0000313" key="2">
    <source>
        <dbReference type="EMBL" id="KAH0539493.1"/>
    </source>
</evidence>